<feature type="domain" description="HTH tetR-type" evidence="5">
    <location>
        <begin position="15"/>
        <end position="75"/>
    </location>
</feature>
<dbReference type="GO" id="GO:0003677">
    <property type="term" value="F:DNA binding"/>
    <property type="evidence" value="ECO:0007669"/>
    <property type="project" value="UniProtKB-UniRule"/>
</dbReference>
<dbReference type="Pfam" id="PF00440">
    <property type="entry name" value="TetR_N"/>
    <property type="match status" value="1"/>
</dbReference>
<dbReference type="PANTHER" id="PTHR47506">
    <property type="entry name" value="TRANSCRIPTIONAL REGULATORY PROTEIN"/>
    <property type="match status" value="1"/>
</dbReference>
<dbReference type="PROSITE" id="PS50977">
    <property type="entry name" value="HTH_TETR_2"/>
    <property type="match status" value="1"/>
</dbReference>
<gene>
    <name evidence="6" type="ORF">MANY_43690</name>
</gene>
<organism evidence="6 7">
    <name type="scientific">Mycolicibacterium anyangense</name>
    <dbReference type="NCBI Taxonomy" id="1431246"/>
    <lineage>
        <taxon>Bacteria</taxon>
        <taxon>Bacillati</taxon>
        <taxon>Actinomycetota</taxon>
        <taxon>Actinomycetes</taxon>
        <taxon>Mycobacteriales</taxon>
        <taxon>Mycobacteriaceae</taxon>
        <taxon>Mycolicibacterium</taxon>
    </lineage>
</organism>
<proteinExistence type="predicted"/>
<keyword evidence="2 4" id="KW-0238">DNA-binding</keyword>
<keyword evidence="7" id="KW-1185">Reference proteome</keyword>
<keyword evidence="3" id="KW-0804">Transcription</keyword>
<name>A0A6N4WGI9_9MYCO</name>
<dbReference type="InterPro" id="IPR036271">
    <property type="entry name" value="Tet_transcr_reg_TetR-rel_C_sf"/>
</dbReference>
<dbReference type="SUPFAM" id="SSF48498">
    <property type="entry name" value="Tetracyclin repressor-like, C-terminal domain"/>
    <property type="match status" value="1"/>
</dbReference>
<dbReference type="Gene3D" id="1.10.357.10">
    <property type="entry name" value="Tetracycline Repressor, domain 2"/>
    <property type="match status" value="1"/>
</dbReference>
<evidence type="ECO:0000256" key="4">
    <source>
        <dbReference type="PROSITE-ProRule" id="PRU00335"/>
    </source>
</evidence>
<dbReference type="InterPro" id="IPR001647">
    <property type="entry name" value="HTH_TetR"/>
</dbReference>
<dbReference type="InterPro" id="IPR009057">
    <property type="entry name" value="Homeodomain-like_sf"/>
</dbReference>
<evidence type="ECO:0000313" key="7">
    <source>
        <dbReference type="Proteomes" id="UP000467249"/>
    </source>
</evidence>
<evidence type="ECO:0000313" key="6">
    <source>
        <dbReference type="EMBL" id="BBZ79032.1"/>
    </source>
</evidence>
<protein>
    <submittedName>
        <fullName evidence="6">Putative HTH-type transcriptional regulator</fullName>
    </submittedName>
</protein>
<dbReference type="Proteomes" id="UP000467249">
    <property type="component" value="Chromosome"/>
</dbReference>
<feature type="DNA-binding region" description="H-T-H motif" evidence="4">
    <location>
        <begin position="38"/>
        <end position="57"/>
    </location>
</feature>
<reference evidence="6 7" key="1">
    <citation type="journal article" date="2019" name="Emerg. Microbes Infect.">
        <title>Comprehensive subspecies identification of 175 nontuberculous mycobacteria species based on 7547 genomic profiles.</title>
        <authorList>
            <person name="Matsumoto Y."/>
            <person name="Kinjo T."/>
            <person name="Motooka D."/>
            <person name="Nabeya D."/>
            <person name="Jung N."/>
            <person name="Uechi K."/>
            <person name="Horii T."/>
            <person name="Iida T."/>
            <person name="Fujita J."/>
            <person name="Nakamura S."/>
        </authorList>
    </citation>
    <scope>NUCLEOTIDE SEQUENCE [LARGE SCALE GENOMIC DNA]</scope>
    <source>
        <strain evidence="6 7">JCM 30275</strain>
    </source>
</reference>
<evidence type="ECO:0000259" key="5">
    <source>
        <dbReference type="PROSITE" id="PS50977"/>
    </source>
</evidence>
<dbReference type="PANTHER" id="PTHR47506:SF3">
    <property type="entry name" value="HTH-TYPE TRANSCRIPTIONAL REGULATOR LMRA"/>
    <property type="match status" value="1"/>
</dbReference>
<evidence type="ECO:0000256" key="2">
    <source>
        <dbReference type="ARBA" id="ARBA00023125"/>
    </source>
</evidence>
<accession>A0A6N4WGI9</accession>
<dbReference type="Pfam" id="PF21993">
    <property type="entry name" value="TetR_C_13_2"/>
    <property type="match status" value="1"/>
</dbReference>
<dbReference type="SUPFAM" id="SSF46689">
    <property type="entry name" value="Homeodomain-like"/>
    <property type="match status" value="1"/>
</dbReference>
<dbReference type="AlphaFoldDB" id="A0A6N4WGI9"/>
<sequence length="211" mass="22671">MAEKAPEDTARRTRGSTRTKMLMSAAQVLREHGAAGVTVDEVLARSGAPRGSVYHHFPEGRSQILREALDYAGNEITASIDEAAGKSSTVLLTRFVELWEEALIASDYSAGCPVLAAAVGSGEDDQQLTALAGDIFSRWREASKQAFIREGFDDTEAASLADTTISALEGAVVLCRSVRTLQPLHEVATQIEFLIKAKEFVTKFGVPSLNS</sequence>
<dbReference type="KEGG" id="many:MANY_43690"/>
<keyword evidence="1" id="KW-0805">Transcription regulation</keyword>
<dbReference type="EMBL" id="AP022620">
    <property type="protein sequence ID" value="BBZ79032.1"/>
    <property type="molecule type" value="Genomic_DNA"/>
</dbReference>
<evidence type="ECO:0000256" key="1">
    <source>
        <dbReference type="ARBA" id="ARBA00023015"/>
    </source>
</evidence>
<dbReference type="InterPro" id="IPR054156">
    <property type="entry name" value="YxaF_TetR_C"/>
</dbReference>
<evidence type="ECO:0000256" key="3">
    <source>
        <dbReference type="ARBA" id="ARBA00023163"/>
    </source>
</evidence>